<gene>
    <name evidence="2" type="ORF">PV06_03201</name>
</gene>
<dbReference type="VEuPathDB" id="FungiDB:PV06_03201"/>
<feature type="region of interest" description="Disordered" evidence="1">
    <location>
        <begin position="120"/>
        <end position="179"/>
    </location>
</feature>
<dbReference type="RefSeq" id="XP_016264969.1">
    <property type="nucleotide sequence ID" value="XM_016403964.1"/>
</dbReference>
<sequence>MATQVISAPPAHFLPQQFPYHSDMTSSYHQYETIPSSHGSYSPGDSRQSHLMVSPPTANSEVAFRRRSSHSPQSGLVAPVPHDRTPIRHNRTNTMRDRSHSRGDMLLSYAAEQNALHQSQSLPSMTGMRSQSGPGMAQMYGIPTYHMSPPLPSFPQQGGYFGSHIQANVGNQEGTDFPLAQGEGEMQQNFYPVGRTSSHGSAMSLPTPESSNALYLTPSHGQQPLQSIGATMQPFPPVPSTLESSPAEIEIMPSRPKPQCWDHGCNGRQFSTFSNLLRHQREKSGSATKAICPHCGTEFTRTTARNGHMSGGKCKGKPIPESSNRVKKG</sequence>
<dbReference type="HOGENOM" id="CLU_046731_0_0_1"/>
<name>A0A0D2DPK3_9EURO</name>
<evidence type="ECO:0000256" key="1">
    <source>
        <dbReference type="SAM" id="MobiDB-lite"/>
    </source>
</evidence>
<evidence type="ECO:0000313" key="2">
    <source>
        <dbReference type="EMBL" id="KIW44753.1"/>
    </source>
</evidence>
<feature type="compositionally biased region" description="Polar residues" evidence="1">
    <location>
        <begin position="120"/>
        <end position="133"/>
    </location>
</feature>
<feature type="region of interest" description="Disordered" evidence="1">
    <location>
        <begin position="32"/>
        <end position="100"/>
    </location>
</feature>
<dbReference type="GeneID" id="27355275"/>
<organism evidence="2 3">
    <name type="scientific">Exophiala oligosperma</name>
    <dbReference type="NCBI Taxonomy" id="215243"/>
    <lineage>
        <taxon>Eukaryota</taxon>
        <taxon>Fungi</taxon>
        <taxon>Dikarya</taxon>
        <taxon>Ascomycota</taxon>
        <taxon>Pezizomycotina</taxon>
        <taxon>Eurotiomycetes</taxon>
        <taxon>Chaetothyriomycetidae</taxon>
        <taxon>Chaetothyriales</taxon>
        <taxon>Herpotrichiellaceae</taxon>
        <taxon>Exophiala</taxon>
    </lineage>
</organism>
<feature type="region of interest" description="Disordered" evidence="1">
    <location>
        <begin position="303"/>
        <end position="329"/>
    </location>
</feature>
<dbReference type="Gene3D" id="3.30.160.60">
    <property type="entry name" value="Classic Zinc Finger"/>
    <property type="match status" value="1"/>
</dbReference>
<protein>
    <recommendedName>
        <fullName evidence="4">C2H2-type domain-containing protein</fullName>
    </recommendedName>
</protein>
<dbReference type="EMBL" id="KN847334">
    <property type="protein sequence ID" value="KIW44753.1"/>
    <property type="molecule type" value="Genomic_DNA"/>
</dbReference>
<keyword evidence="3" id="KW-1185">Reference proteome</keyword>
<evidence type="ECO:0000313" key="3">
    <source>
        <dbReference type="Proteomes" id="UP000053342"/>
    </source>
</evidence>
<dbReference type="Proteomes" id="UP000053342">
    <property type="component" value="Unassembled WGS sequence"/>
</dbReference>
<evidence type="ECO:0008006" key="4">
    <source>
        <dbReference type="Google" id="ProtNLM"/>
    </source>
</evidence>
<dbReference type="OrthoDB" id="5366256at2759"/>
<proteinExistence type="predicted"/>
<feature type="compositionally biased region" description="Polar residues" evidence="1">
    <location>
        <begin position="165"/>
        <end position="174"/>
    </location>
</feature>
<reference evidence="2 3" key="1">
    <citation type="submission" date="2015-01" db="EMBL/GenBank/DDBJ databases">
        <title>The Genome Sequence of Exophiala oligosperma CBS72588.</title>
        <authorList>
            <consortium name="The Broad Institute Genomics Platform"/>
            <person name="Cuomo C."/>
            <person name="de Hoog S."/>
            <person name="Gorbushina A."/>
            <person name="Stielow B."/>
            <person name="Teixiera M."/>
            <person name="Abouelleil A."/>
            <person name="Chapman S.B."/>
            <person name="Priest M."/>
            <person name="Young S.K."/>
            <person name="Wortman J."/>
            <person name="Nusbaum C."/>
            <person name="Birren B."/>
        </authorList>
    </citation>
    <scope>NUCLEOTIDE SEQUENCE [LARGE SCALE GENOMIC DNA]</scope>
    <source>
        <strain evidence="2 3">CBS 72588</strain>
    </source>
</reference>
<dbReference type="AlphaFoldDB" id="A0A0D2DPK3"/>
<accession>A0A0D2DPK3</accession>
<feature type="compositionally biased region" description="Polar residues" evidence="1">
    <location>
        <begin position="32"/>
        <end position="60"/>
    </location>
</feature>